<organism evidence="1 2">
    <name type="scientific">Cochliobolus heterostrophus (strain C5 / ATCC 48332 / race O)</name>
    <name type="common">Southern corn leaf blight fungus</name>
    <name type="synonym">Bipolaris maydis</name>
    <dbReference type="NCBI Taxonomy" id="701091"/>
    <lineage>
        <taxon>Eukaryota</taxon>
        <taxon>Fungi</taxon>
        <taxon>Dikarya</taxon>
        <taxon>Ascomycota</taxon>
        <taxon>Pezizomycotina</taxon>
        <taxon>Dothideomycetes</taxon>
        <taxon>Pleosporomycetidae</taxon>
        <taxon>Pleosporales</taxon>
        <taxon>Pleosporineae</taxon>
        <taxon>Pleosporaceae</taxon>
        <taxon>Bipolaris</taxon>
    </lineage>
</organism>
<reference evidence="2" key="2">
    <citation type="journal article" date="2013" name="PLoS Genet.">
        <title>Comparative genome structure, secondary metabolite, and effector coding capacity across Cochliobolus pathogens.</title>
        <authorList>
            <person name="Condon B.J."/>
            <person name="Leng Y."/>
            <person name="Wu D."/>
            <person name="Bushley K.E."/>
            <person name="Ohm R.A."/>
            <person name="Otillar R."/>
            <person name="Martin J."/>
            <person name="Schackwitz W."/>
            <person name="Grimwood J."/>
            <person name="MohdZainudin N."/>
            <person name="Xue C."/>
            <person name="Wang R."/>
            <person name="Manning V.A."/>
            <person name="Dhillon B."/>
            <person name="Tu Z.J."/>
            <person name="Steffenson B.J."/>
            <person name="Salamov A."/>
            <person name="Sun H."/>
            <person name="Lowry S."/>
            <person name="LaButti K."/>
            <person name="Han J."/>
            <person name="Copeland A."/>
            <person name="Lindquist E."/>
            <person name="Barry K."/>
            <person name="Schmutz J."/>
            <person name="Baker S.E."/>
            <person name="Ciuffetti L.M."/>
            <person name="Grigoriev I.V."/>
            <person name="Zhong S."/>
            <person name="Turgeon B.G."/>
        </authorList>
    </citation>
    <scope>NUCLEOTIDE SEQUENCE [LARGE SCALE GENOMIC DNA]</scope>
    <source>
        <strain evidence="2">C5 / ATCC 48332 / race O</strain>
    </source>
</reference>
<reference evidence="1 2" key="1">
    <citation type="journal article" date="2012" name="PLoS Pathog.">
        <title>Diverse lifestyles and strategies of plant pathogenesis encoded in the genomes of eighteen Dothideomycetes fungi.</title>
        <authorList>
            <person name="Ohm R.A."/>
            <person name="Feau N."/>
            <person name="Henrissat B."/>
            <person name="Schoch C.L."/>
            <person name="Horwitz B.A."/>
            <person name="Barry K.W."/>
            <person name="Condon B.J."/>
            <person name="Copeland A.C."/>
            <person name="Dhillon B."/>
            <person name="Glaser F."/>
            <person name="Hesse C.N."/>
            <person name="Kosti I."/>
            <person name="LaButti K."/>
            <person name="Lindquist E.A."/>
            <person name="Lucas S."/>
            <person name="Salamov A.A."/>
            <person name="Bradshaw R.E."/>
            <person name="Ciuffetti L."/>
            <person name="Hamelin R.C."/>
            <person name="Kema G.H.J."/>
            <person name="Lawrence C."/>
            <person name="Scott J.A."/>
            <person name="Spatafora J.W."/>
            <person name="Turgeon B.G."/>
            <person name="de Wit P.J.G.M."/>
            <person name="Zhong S."/>
            <person name="Goodwin S.B."/>
            <person name="Grigoriev I.V."/>
        </authorList>
    </citation>
    <scope>NUCLEOTIDE SEQUENCE [LARGE SCALE GENOMIC DNA]</scope>
    <source>
        <strain evidence="2">C5 / ATCC 48332 / race O</strain>
    </source>
</reference>
<proteinExistence type="predicted"/>
<dbReference type="Proteomes" id="UP000016936">
    <property type="component" value="Unassembled WGS sequence"/>
</dbReference>
<dbReference type="OrthoDB" id="5351220at2759"/>
<dbReference type="AlphaFoldDB" id="M2UEY6"/>
<evidence type="ECO:0000313" key="1">
    <source>
        <dbReference type="EMBL" id="EMD86568.1"/>
    </source>
</evidence>
<dbReference type="STRING" id="701091.M2UEY6"/>
<protein>
    <submittedName>
        <fullName evidence="1">Uncharacterized protein</fullName>
    </submittedName>
</protein>
<dbReference type="HOGENOM" id="CLU_446882_0_0_1"/>
<sequence>MDTSCSYRVAIPAPLTQPLDWEPVNEIPYWDFTQFHKDVHQILKDANVVVCAQRLVKRFRPGMVSAPTTLLIESDLSIDGQYMCWKTGAKRLRNFLDNHGLEQLLVEIIDSKAAYLFSAGPLLDCRPGLFANWRLFVPTLLEEIKEQKWLAIDVVSREFGTKFPIHVPTVLITTKDPENEIWRQKIIPRLRYCLPPDMDIDILYGSQLSHAASSTQPDNHTAMESPIEDASPLAIHCTLMDYSNVVQIGSSIGLDQSSSSATISAVVKLRNSEGKETTCGLTNHHAIAPENSLAEKNCPIGRFLSPDHEICRGELVRVVAPSHTDHQNLVKFTSRERAGMQLRIQNLIDSHRQESRFYDTENQMLQKHIADYKILNDNPNRLFGTVFASSGFRICNNTNYTIAQRESFSQVASIDNISSPSLHTRINGRTLDFGLNWALVKLATDRQLADYITGVPLHIKIPTSASATRYTQVKHDRSYNVVKKGRSTGWTVGKISRIGSLLNLRNDNTNIVPVDLSHRYGAANDVILAFGVVHEQKHKDFMRGGDSGSCVLLNEDNATATMVGLLFASNEFTRVSYMMPIDLVIRDIEYVTRQKVTQPKFIEYDKRFDGL</sequence>
<gene>
    <name evidence="1" type="ORF">COCHEDRAFT_1197996</name>
</gene>
<name>M2UEY6_COCH5</name>
<evidence type="ECO:0000313" key="2">
    <source>
        <dbReference type="Proteomes" id="UP000016936"/>
    </source>
</evidence>
<accession>M2UEY6</accession>
<dbReference type="eggNOG" id="ENOG502QR0D">
    <property type="taxonomic scope" value="Eukaryota"/>
</dbReference>
<dbReference type="EMBL" id="KB445584">
    <property type="protein sequence ID" value="EMD86568.1"/>
    <property type="molecule type" value="Genomic_DNA"/>
</dbReference>
<dbReference type="OMA" id="TTIRMGS"/>
<keyword evidence="2" id="KW-1185">Reference proteome</keyword>